<evidence type="ECO:0000313" key="2">
    <source>
        <dbReference type="Proteomes" id="UP000020773"/>
    </source>
</evidence>
<protein>
    <submittedName>
        <fullName evidence="1">Uncharacterized protein</fullName>
    </submittedName>
</protein>
<proteinExistence type="predicted"/>
<dbReference type="PATRIC" id="fig|1339316.3.peg.2333"/>
<evidence type="ECO:0000313" key="1">
    <source>
        <dbReference type="EMBL" id="EXY90862.1"/>
    </source>
</evidence>
<dbReference type="EMBL" id="JGDB01000107">
    <property type="protein sequence ID" value="EXY90862.1"/>
    <property type="molecule type" value="Genomic_DNA"/>
</dbReference>
<name>A0A015U7K7_BACFG</name>
<dbReference type="AlphaFoldDB" id="A0A015U7K7"/>
<dbReference type="Proteomes" id="UP000020773">
    <property type="component" value="Unassembled WGS sequence"/>
</dbReference>
<accession>A0A015U7K7</accession>
<comment type="caution">
    <text evidence="1">The sequence shown here is derived from an EMBL/GenBank/DDBJ whole genome shotgun (WGS) entry which is preliminary data.</text>
</comment>
<gene>
    <name evidence="1" type="ORF">M125_2427</name>
</gene>
<organism evidence="1 2">
    <name type="scientific">Bacteroides fragilis str. 3998T(B)3</name>
    <dbReference type="NCBI Taxonomy" id="1339316"/>
    <lineage>
        <taxon>Bacteria</taxon>
        <taxon>Pseudomonadati</taxon>
        <taxon>Bacteroidota</taxon>
        <taxon>Bacteroidia</taxon>
        <taxon>Bacteroidales</taxon>
        <taxon>Bacteroidaceae</taxon>
        <taxon>Bacteroides</taxon>
    </lineage>
</organism>
<sequence>MVTTRILKIPFHPKAIHGIYGVNYYFHKKDALPQRLQFEATVEYCGQYMDEYSIYHISKKEYVVNRNETDEYLYDIAKKCADIIYPITVLLDRNGHPVFIRTDDIVERWSEKRHELDRYYKGDTAEYYLSKVEEAVNDPVKMMQLISNDLFFSQLFTFQYYNTVKFENDIMLIPFSIPLRFSSIQEMDIDSFSDSESDTIHIIHKGSTKNQYKNGDFYGSSEMNASQYNAILSAKYRIRYSLGKERHDFEAIEGDFVVSKEEEDVNSIKMEAYKLDEKVLEYGFDKELEKREREQKRIDNSLMNKLKRYFKT</sequence>
<reference evidence="1 2" key="1">
    <citation type="submission" date="2014-02" db="EMBL/GenBank/DDBJ databases">
        <authorList>
            <person name="Sears C."/>
            <person name="Carroll K."/>
            <person name="Sack B.R."/>
            <person name="Qadri F."/>
            <person name="Myers L.L."/>
            <person name="Chung G.-T."/>
            <person name="Escheverria P."/>
            <person name="Fraser C.M."/>
            <person name="Sadzewicz L."/>
            <person name="Shefchek K.A."/>
            <person name="Tallon L."/>
            <person name="Das S.P."/>
            <person name="Daugherty S."/>
            <person name="Mongodin E.F."/>
        </authorList>
    </citation>
    <scope>NUCLEOTIDE SEQUENCE [LARGE SCALE GENOMIC DNA]</scope>
    <source>
        <strain evidence="2">3998T(B)3</strain>
    </source>
</reference>
<dbReference type="RefSeq" id="WP_005787071.1">
    <property type="nucleotide sequence ID" value="NZ_JGDB01000107.1"/>
</dbReference>